<dbReference type="AlphaFoldDB" id="A0A6C0AFP1"/>
<protein>
    <recommendedName>
        <fullName evidence="1">NADAR domain-containing protein</fullName>
    </recommendedName>
</protein>
<dbReference type="Pfam" id="PF08719">
    <property type="entry name" value="NADAR"/>
    <property type="match status" value="1"/>
</dbReference>
<dbReference type="EMBL" id="MN740601">
    <property type="protein sequence ID" value="QHS78578.1"/>
    <property type="molecule type" value="Genomic_DNA"/>
</dbReference>
<dbReference type="CDD" id="cd15457">
    <property type="entry name" value="NADAR"/>
    <property type="match status" value="1"/>
</dbReference>
<accession>A0A6C0AFP1</accession>
<dbReference type="Gene3D" id="1.10.357.40">
    <property type="entry name" value="YbiA-like"/>
    <property type="match status" value="1"/>
</dbReference>
<sequence length="209" mass="24384">MMNCEYDSNNKKRLIHINKPNELHIFWNNFKNEEYTLPVVPFYGHFSGTYACFSNFFRSPFDFELPKCCCEKRTIIRVEFGEQAIMACKAALMKDWESYAKICSSNKDPKTCKSLGRKVKPFNQKLWSKSVLEIAIAVVTQKFASNKFLWDILNKTENRVIAEMTQRDKNWGTGINKSHVNANNPPHWKGTNILGYALMIARKRLREDI</sequence>
<evidence type="ECO:0000259" key="1">
    <source>
        <dbReference type="Pfam" id="PF08719"/>
    </source>
</evidence>
<reference evidence="2" key="1">
    <citation type="journal article" date="2020" name="Nature">
        <title>Giant virus diversity and host interactions through global metagenomics.</title>
        <authorList>
            <person name="Schulz F."/>
            <person name="Roux S."/>
            <person name="Paez-Espino D."/>
            <person name="Jungbluth S."/>
            <person name="Walsh D.A."/>
            <person name="Denef V.J."/>
            <person name="McMahon K.D."/>
            <person name="Konstantinidis K.T."/>
            <person name="Eloe-Fadrosh E.A."/>
            <person name="Kyrpides N.C."/>
            <person name="Woyke T."/>
        </authorList>
    </citation>
    <scope>NUCLEOTIDE SEQUENCE</scope>
    <source>
        <strain evidence="2">GVMAG-S-1024976-23</strain>
    </source>
</reference>
<organism evidence="2">
    <name type="scientific">viral metagenome</name>
    <dbReference type="NCBI Taxonomy" id="1070528"/>
    <lineage>
        <taxon>unclassified sequences</taxon>
        <taxon>metagenomes</taxon>
        <taxon>organismal metagenomes</taxon>
    </lineage>
</organism>
<dbReference type="SUPFAM" id="SSF143990">
    <property type="entry name" value="YbiA-like"/>
    <property type="match status" value="1"/>
</dbReference>
<dbReference type="InterPro" id="IPR012816">
    <property type="entry name" value="NADAR"/>
</dbReference>
<feature type="domain" description="NADAR" evidence="1">
    <location>
        <begin position="42"/>
        <end position="206"/>
    </location>
</feature>
<name>A0A6C0AFP1_9ZZZZ</name>
<dbReference type="NCBIfam" id="TIGR02464">
    <property type="entry name" value="ribofla_fusion"/>
    <property type="match status" value="1"/>
</dbReference>
<dbReference type="InterPro" id="IPR037238">
    <property type="entry name" value="YbiA-like_sf"/>
</dbReference>
<evidence type="ECO:0000313" key="2">
    <source>
        <dbReference type="EMBL" id="QHS78578.1"/>
    </source>
</evidence>
<proteinExistence type="predicted"/>